<feature type="transmembrane region" description="Helical" evidence="7">
    <location>
        <begin position="6"/>
        <end position="27"/>
    </location>
</feature>
<dbReference type="RefSeq" id="WP_127788373.1">
    <property type="nucleotide sequence ID" value="NZ_SACL01000005.1"/>
</dbReference>
<evidence type="ECO:0000256" key="7">
    <source>
        <dbReference type="SAM" id="Phobius"/>
    </source>
</evidence>
<dbReference type="GO" id="GO:0005886">
    <property type="term" value="C:plasma membrane"/>
    <property type="evidence" value="ECO:0007669"/>
    <property type="project" value="UniProtKB-SubCell"/>
</dbReference>
<comment type="subcellular location">
    <subcellularLocation>
        <location evidence="1">Cell membrane</location>
        <topology evidence="1">Multi-pass membrane protein</topology>
    </subcellularLocation>
</comment>
<feature type="transmembrane region" description="Helical" evidence="7">
    <location>
        <begin position="48"/>
        <end position="68"/>
    </location>
</feature>
<keyword evidence="5 7" id="KW-1133">Transmembrane helix</keyword>
<evidence type="ECO:0000256" key="5">
    <source>
        <dbReference type="ARBA" id="ARBA00022989"/>
    </source>
</evidence>
<dbReference type="OrthoDB" id="556585at2"/>
<feature type="transmembrane region" description="Helical" evidence="7">
    <location>
        <begin position="114"/>
        <end position="136"/>
    </location>
</feature>
<comment type="similarity">
    <text evidence="2">Belongs to the chromate ion transporter (CHR) (TC 2.A.51) family.</text>
</comment>
<dbReference type="PANTHER" id="PTHR43663:SF1">
    <property type="entry name" value="CHROMATE TRANSPORTER"/>
    <property type="match status" value="1"/>
</dbReference>
<dbReference type="InterPro" id="IPR052518">
    <property type="entry name" value="CHR_Transporter"/>
</dbReference>
<dbReference type="Pfam" id="PF02417">
    <property type="entry name" value="Chromate_transp"/>
    <property type="match status" value="1"/>
</dbReference>
<feature type="transmembrane region" description="Helical" evidence="7">
    <location>
        <begin position="74"/>
        <end position="94"/>
    </location>
</feature>
<keyword evidence="9" id="KW-1185">Reference proteome</keyword>
<evidence type="ECO:0000256" key="3">
    <source>
        <dbReference type="ARBA" id="ARBA00022475"/>
    </source>
</evidence>
<dbReference type="PANTHER" id="PTHR43663">
    <property type="entry name" value="CHROMATE TRANSPORT PROTEIN-RELATED"/>
    <property type="match status" value="1"/>
</dbReference>
<reference evidence="8 9" key="1">
    <citation type="submission" date="2019-01" db="EMBL/GenBank/DDBJ databases">
        <authorList>
            <person name="Chen W.-M."/>
        </authorList>
    </citation>
    <scope>NUCLEOTIDE SEQUENCE [LARGE SCALE GENOMIC DNA]</scope>
    <source>
        <strain evidence="8 9">CCP-6</strain>
    </source>
</reference>
<protein>
    <submittedName>
        <fullName evidence="8">Chromate transporter</fullName>
    </submittedName>
</protein>
<proteinExistence type="inferred from homology"/>
<feature type="transmembrane region" description="Helical" evidence="7">
    <location>
        <begin position="142"/>
        <end position="158"/>
    </location>
</feature>
<evidence type="ECO:0000256" key="1">
    <source>
        <dbReference type="ARBA" id="ARBA00004651"/>
    </source>
</evidence>
<comment type="caution">
    <text evidence="8">The sequence shown here is derived from an EMBL/GenBank/DDBJ whole genome shotgun (WGS) entry which is preliminary data.</text>
</comment>
<dbReference type="AlphaFoldDB" id="A0A437MCY3"/>
<evidence type="ECO:0000313" key="9">
    <source>
        <dbReference type="Proteomes" id="UP000282957"/>
    </source>
</evidence>
<dbReference type="Proteomes" id="UP000282957">
    <property type="component" value="Unassembled WGS sequence"/>
</dbReference>
<organism evidence="8 9">
    <name type="scientific">Rhodovarius crocodyli</name>
    <dbReference type="NCBI Taxonomy" id="1979269"/>
    <lineage>
        <taxon>Bacteria</taxon>
        <taxon>Pseudomonadati</taxon>
        <taxon>Pseudomonadota</taxon>
        <taxon>Alphaproteobacteria</taxon>
        <taxon>Acetobacterales</taxon>
        <taxon>Roseomonadaceae</taxon>
        <taxon>Rhodovarius</taxon>
    </lineage>
</organism>
<accession>A0A437MCY3</accession>
<name>A0A437MCY3_9PROT</name>
<evidence type="ECO:0000256" key="6">
    <source>
        <dbReference type="ARBA" id="ARBA00023136"/>
    </source>
</evidence>
<dbReference type="InterPro" id="IPR003370">
    <property type="entry name" value="Chromate_transpt"/>
</dbReference>
<keyword evidence="4 7" id="KW-0812">Transmembrane</keyword>
<keyword evidence="3" id="KW-1003">Cell membrane</keyword>
<sequence>MNELWALMTGLAPLSLMAVGGGTTVLADMHRLIVEQHGWMDDAAFARRYALAQAAPGPNILVVGLFGWHVAGPLGVIGATLAMCGPAFLLALGFAAMRRRLEGARWLRVAERGLVPMAIGLAAASALHLGGAAVAAWGPQPIVGAAIMVVTAAVVFFTKRSPLWMLAGGAVLGVLLIG</sequence>
<dbReference type="GO" id="GO:0015109">
    <property type="term" value="F:chromate transmembrane transporter activity"/>
    <property type="evidence" value="ECO:0007669"/>
    <property type="project" value="InterPro"/>
</dbReference>
<dbReference type="EMBL" id="SACL01000005">
    <property type="protein sequence ID" value="RVT95514.1"/>
    <property type="molecule type" value="Genomic_DNA"/>
</dbReference>
<gene>
    <name evidence="8" type="ORF">EOD42_14980</name>
</gene>
<keyword evidence="6 7" id="KW-0472">Membrane</keyword>
<evidence type="ECO:0000256" key="4">
    <source>
        <dbReference type="ARBA" id="ARBA00022692"/>
    </source>
</evidence>
<evidence type="ECO:0000256" key="2">
    <source>
        <dbReference type="ARBA" id="ARBA00005262"/>
    </source>
</evidence>
<evidence type="ECO:0000313" key="8">
    <source>
        <dbReference type="EMBL" id="RVT95514.1"/>
    </source>
</evidence>